<feature type="transmembrane region" description="Helical" evidence="6">
    <location>
        <begin position="89"/>
        <end position="111"/>
    </location>
</feature>
<dbReference type="Proteomes" id="UP000181936">
    <property type="component" value="Chromosome"/>
</dbReference>
<feature type="transmembrane region" description="Helical" evidence="6">
    <location>
        <begin position="451"/>
        <end position="472"/>
    </location>
</feature>
<proteinExistence type="predicted"/>
<dbReference type="InterPro" id="IPR002797">
    <property type="entry name" value="Polysacc_synth"/>
</dbReference>
<feature type="transmembrane region" description="Helical" evidence="6">
    <location>
        <begin position="417"/>
        <end position="439"/>
    </location>
</feature>
<keyword evidence="8" id="KW-1185">Reference proteome</keyword>
<evidence type="ECO:0000256" key="3">
    <source>
        <dbReference type="ARBA" id="ARBA00022692"/>
    </source>
</evidence>
<dbReference type="PANTHER" id="PTHR30250:SF29">
    <property type="entry name" value="POLYSACCHARIDE BIOSYNTHESIS PROTEIN C-TERMINAL DOMAIN-CONTAINING PROTEIN"/>
    <property type="match status" value="1"/>
</dbReference>
<keyword evidence="3 6" id="KW-0812">Transmembrane</keyword>
<sequence length="527" mass="58277">MNVPKNNLYLAMQGAMILTLAGLVTKILSAAYRVPYQNIVGDIGFYIYQQVYPFYGMSVILATSGFPVIISKVVVDLGHNTSKATRSKILTVSFWFLAGLGFFMFLPLFFFAHPIAQFMGDVYLAPLIKVTSFSFLLIPFLSTYRGVFQAQQDMKPTAISQVIEQGVRVSFILVSSVFMIKAGFTLYETGVGAFFSSILGSVAALLFFFFYSNKKNEQVRHFPEDKVRLKTIFIIRKICKYSFTIGICSLLLILIQLIDSLHLYALLTDMGIDEETAKKTKGIYDRGQPLIQLGTVVATSFALSIVPVLSTAKADNRTDFITKKIHLSIKLCLVIASSATIGLIAIMKPTNIMLFTDSSGSFLLMILIGSIFFTSLCLTLFAILQGLGFTVFPAITVLVGTLIKLLVNSYLVPIYGIYGAASSTTFAYFVVALSNYVYLAHKGYVFKEYKALYKIIGSNSLMLCSILIYLVFMKQYGLAFDERIGAAITALAGVVLGGFVYGIMILKLKVFSREELVNIPIINKVMK</sequence>
<dbReference type="OrthoDB" id="9775950at2"/>
<feature type="transmembrane region" description="Helical" evidence="6">
    <location>
        <begin position="238"/>
        <end position="258"/>
    </location>
</feature>
<feature type="transmembrane region" description="Helical" evidence="6">
    <location>
        <begin position="290"/>
        <end position="310"/>
    </location>
</feature>
<feature type="transmembrane region" description="Helical" evidence="6">
    <location>
        <begin position="331"/>
        <end position="350"/>
    </location>
</feature>
<comment type="subcellular location">
    <subcellularLocation>
        <location evidence="1">Cell membrane</location>
        <topology evidence="1">Multi-pass membrane protein</topology>
    </subcellularLocation>
</comment>
<keyword evidence="5 6" id="KW-0472">Membrane</keyword>
<accession>A0A1L3MWK0</accession>
<protein>
    <submittedName>
        <fullName evidence="7">Uncharacterized protein</fullName>
    </submittedName>
</protein>
<keyword evidence="2" id="KW-1003">Cell membrane</keyword>
<dbReference type="InterPro" id="IPR024923">
    <property type="entry name" value="PG_synth_SpoVB"/>
</dbReference>
<dbReference type="AlphaFoldDB" id="A0A1L3MWK0"/>
<evidence type="ECO:0000256" key="4">
    <source>
        <dbReference type="ARBA" id="ARBA00022989"/>
    </source>
</evidence>
<feature type="transmembrane region" description="Helical" evidence="6">
    <location>
        <begin position="362"/>
        <end position="384"/>
    </location>
</feature>
<dbReference type="EMBL" id="CP016020">
    <property type="protein sequence ID" value="APH06719.1"/>
    <property type="molecule type" value="Genomic_DNA"/>
</dbReference>
<dbReference type="RefSeq" id="WP_072581514.1">
    <property type="nucleotide sequence ID" value="NZ_CP016020.1"/>
</dbReference>
<dbReference type="CDD" id="cd13124">
    <property type="entry name" value="MATE_SpoVB_like"/>
    <property type="match status" value="1"/>
</dbReference>
<dbReference type="PIRSF" id="PIRSF038958">
    <property type="entry name" value="PG_synth_SpoVB"/>
    <property type="match status" value="1"/>
</dbReference>
<dbReference type="InterPro" id="IPR050833">
    <property type="entry name" value="Poly_Biosynth_Transport"/>
</dbReference>
<feature type="transmembrane region" description="Helical" evidence="6">
    <location>
        <begin position="7"/>
        <end position="32"/>
    </location>
</feature>
<feature type="transmembrane region" description="Helical" evidence="6">
    <location>
        <begin position="193"/>
        <end position="211"/>
    </location>
</feature>
<dbReference type="GO" id="GO:0005886">
    <property type="term" value="C:plasma membrane"/>
    <property type="evidence" value="ECO:0007669"/>
    <property type="project" value="UniProtKB-SubCell"/>
</dbReference>
<evidence type="ECO:0000313" key="8">
    <source>
        <dbReference type="Proteomes" id="UP000181936"/>
    </source>
</evidence>
<feature type="transmembrane region" description="Helical" evidence="6">
    <location>
        <begin position="169"/>
        <end position="187"/>
    </location>
</feature>
<feature type="transmembrane region" description="Helical" evidence="6">
    <location>
        <begin position="52"/>
        <end position="77"/>
    </location>
</feature>
<gene>
    <name evidence="7" type="ORF">A9C19_19625</name>
</gene>
<name>A0A1L3MWK0_9BACI</name>
<feature type="transmembrane region" description="Helical" evidence="6">
    <location>
        <begin position="123"/>
        <end position="148"/>
    </location>
</feature>
<organism evidence="7 8">
    <name type="scientific">Bacillus weihaiensis</name>
    <dbReference type="NCBI Taxonomy" id="1547283"/>
    <lineage>
        <taxon>Bacteria</taxon>
        <taxon>Bacillati</taxon>
        <taxon>Bacillota</taxon>
        <taxon>Bacilli</taxon>
        <taxon>Bacillales</taxon>
        <taxon>Bacillaceae</taxon>
        <taxon>Bacillus</taxon>
    </lineage>
</organism>
<evidence type="ECO:0000256" key="2">
    <source>
        <dbReference type="ARBA" id="ARBA00022475"/>
    </source>
</evidence>
<feature type="transmembrane region" description="Helical" evidence="6">
    <location>
        <begin position="391"/>
        <end position="411"/>
    </location>
</feature>
<evidence type="ECO:0000256" key="1">
    <source>
        <dbReference type="ARBA" id="ARBA00004651"/>
    </source>
</evidence>
<evidence type="ECO:0000313" key="7">
    <source>
        <dbReference type="EMBL" id="APH06719.1"/>
    </source>
</evidence>
<evidence type="ECO:0000256" key="5">
    <source>
        <dbReference type="ARBA" id="ARBA00023136"/>
    </source>
</evidence>
<dbReference type="KEGG" id="bwh:A9C19_19625"/>
<dbReference type="Pfam" id="PF01943">
    <property type="entry name" value="Polysacc_synt"/>
    <property type="match status" value="1"/>
</dbReference>
<reference evidence="7 8" key="1">
    <citation type="journal article" date="2016" name="Sci. Rep.">
        <title>Complete genome sequence and transcriptomic analysis of a novel marine strain Bacillus weihaiensis reveals the mechanism of brown algae degradation.</title>
        <authorList>
            <person name="Zhu Y."/>
            <person name="Chen P."/>
            <person name="Bao Y."/>
            <person name="Men Y."/>
            <person name="Zeng Y."/>
            <person name="Yang J."/>
            <person name="Sun J."/>
            <person name="Sun Y."/>
        </authorList>
    </citation>
    <scope>NUCLEOTIDE SEQUENCE [LARGE SCALE GENOMIC DNA]</scope>
    <source>
        <strain evidence="7 8">Alg07</strain>
    </source>
</reference>
<evidence type="ECO:0000256" key="6">
    <source>
        <dbReference type="SAM" id="Phobius"/>
    </source>
</evidence>
<feature type="transmembrane region" description="Helical" evidence="6">
    <location>
        <begin position="484"/>
        <end position="506"/>
    </location>
</feature>
<keyword evidence="4 6" id="KW-1133">Transmembrane helix</keyword>
<dbReference type="PANTHER" id="PTHR30250">
    <property type="entry name" value="PST FAMILY PREDICTED COLANIC ACID TRANSPORTER"/>
    <property type="match status" value="1"/>
</dbReference>
<dbReference type="STRING" id="1547283.A9C19_19625"/>